<name>A0A848LLA3_9BACT</name>
<sequence>MTTSKVRSGATLGGVTARFSTGEQPAPKKYVDYTVKSGDTFSGIAAKHELSLAALKKLNPQVENINVIHPGQKLHVKVVNAPAPEPKPTPKPPTNKNTSVLPKGIPNTEGMSQAKEYALYSKYVEKYGDAKAKQDLAAGKRVIVGLRVNTPFTRDRPSGGSYDDRLVVMWKDSSGKPHVQEFKANTEPNRRWADDPSQSTKPVGRLVGNKTYHYRKSFNGNFGGNILAPDLRYGNPTVRRDTNRDHRINSKDDVFSGDWGGQGYYFHRGGTTDTYSAGCQTMDQGRFNNFWAALGSQSEFSYVLAQVG</sequence>
<evidence type="ECO:0000313" key="3">
    <source>
        <dbReference type="EMBL" id="NMO18516.1"/>
    </source>
</evidence>
<dbReference type="SMART" id="SM00257">
    <property type="entry name" value="LysM"/>
    <property type="match status" value="1"/>
</dbReference>
<organism evidence="3 4">
    <name type="scientific">Pyxidicoccus fallax</name>
    <dbReference type="NCBI Taxonomy" id="394095"/>
    <lineage>
        <taxon>Bacteria</taxon>
        <taxon>Pseudomonadati</taxon>
        <taxon>Myxococcota</taxon>
        <taxon>Myxococcia</taxon>
        <taxon>Myxococcales</taxon>
        <taxon>Cystobacterineae</taxon>
        <taxon>Myxococcaceae</taxon>
        <taxon>Pyxidicoccus</taxon>
    </lineage>
</organism>
<dbReference type="RefSeq" id="WP_169347782.1">
    <property type="nucleotide sequence ID" value="NZ_JABBJJ010000140.1"/>
</dbReference>
<proteinExistence type="predicted"/>
<dbReference type="Proteomes" id="UP000518300">
    <property type="component" value="Unassembled WGS sequence"/>
</dbReference>
<dbReference type="EMBL" id="JABBJJ010000140">
    <property type="protein sequence ID" value="NMO18516.1"/>
    <property type="molecule type" value="Genomic_DNA"/>
</dbReference>
<dbReference type="Pfam" id="PF01476">
    <property type="entry name" value="LysM"/>
    <property type="match status" value="1"/>
</dbReference>
<feature type="region of interest" description="Disordered" evidence="1">
    <location>
        <begin position="81"/>
        <end position="108"/>
    </location>
</feature>
<dbReference type="InterPro" id="IPR036779">
    <property type="entry name" value="LysM_dom_sf"/>
</dbReference>
<comment type="caution">
    <text evidence="3">The sequence shown here is derived from an EMBL/GenBank/DDBJ whole genome shotgun (WGS) entry which is preliminary data.</text>
</comment>
<feature type="compositionally biased region" description="Pro residues" evidence="1">
    <location>
        <begin position="83"/>
        <end position="93"/>
    </location>
</feature>
<evidence type="ECO:0000256" key="1">
    <source>
        <dbReference type="SAM" id="MobiDB-lite"/>
    </source>
</evidence>
<gene>
    <name evidence="3" type="ORF">HG543_27170</name>
</gene>
<dbReference type="AlphaFoldDB" id="A0A848LLA3"/>
<feature type="domain" description="LysM" evidence="2">
    <location>
        <begin position="31"/>
        <end position="76"/>
    </location>
</feature>
<keyword evidence="4" id="KW-1185">Reference proteome</keyword>
<dbReference type="CDD" id="cd00118">
    <property type="entry name" value="LysM"/>
    <property type="match status" value="1"/>
</dbReference>
<dbReference type="SUPFAM" id="SSF54106">
    <property type="entry name" value="LysM domain"/>
    <property type="match status" value="1"/>
</dbReference>
<accession>A0A848LLA3</accession>
<feature type="region of interest" description="Disordered" evidence="1">
    <location>
        <begin position="1"/>
        <end position="23"/>
    </location>
</feature>
<protein>
    <submittedName>
        <fullName evidence="3">LysM peptidoglycan-binding domain-containing protein</fullName>
    </submittedName>
</protein>
<evidence type="ECO:0000259" key="2">
    <source>
        <dbReference type="PROSITE" id="PS51782"/>
    </source>
</evidence>
<dbReference type="InterPro" id="IPR018392">
    <property type="entry name" value="LysM"/>
</dbReference>
<dbReference type="Gene3D" id="3.10.350.10">
    <property type="entry name" value="LysM domain"/>
    <property type="match status" value="1"/>
</dbReference>
<reference evidence="3 4" key="1">
    <citation type="submission" date="2020-04" db="EMBL/GenBank/DDBJ databases">
        <title>Draft genome of Pyxidicoccus fallax type strain.</title>
        <authorList>
            <person name="Whitworth D.E."/>
        </authorList>
    </citation>
    <scope>NUCLEOTIDE SEQUENCE [LARGE SCALE GENOMIC DNA]</scope>
    <source>
        <strain evidence="3 4">DSM 14698</strain>
    </source>
</reference>
<dbReference type="PROSITE" id="PS51782">
    <property type="entry name" value="LYSM"/>
    <property type="match status" value="1"/>
</dbReference>
<evidence type="ECO:0000313" key="4">
    <source>
        <dbReference type="Proteomes" id="UP000518300"/>
    </source>
</evidence>